<keyword evidence="4" id="KW-0175">Coiled coil</keyword>
<protein>
    <submittedName>
        <fullName evidence="8 9">Lysosomal aspartic protease</fullName>
    </submittedName>
</protein>
<dbReference type="InterPro" id="IPR033121">
    <property type="entry name" value="PEPTIDASE_A1"/>
</dbReference>
<dbReference type="InterPro" id="IPR021109">
    <property type="entry name" value="Peptidase_aspartic_dom_sf"/>
</dbReference>
<evidence type="ECO:0000313" key="8">
    <source>
        <dbReference type="RefSeq" id="XP_005104863.1"/>
    </source>
</evidence>
<comment type="similarity">
    <text evidence="1 3">Belongs to the peptidase A1 family.</text>
</comment>
<reference evidence="8 9" key="1">
    <citation type="submission" date="2025-05" db="UniProtKB">
        <authorList>
            <consortium name="RefSeq"/>
        </authorList>
    </citation>
    <scope>IDENTIFICATION</scope>
</reference>
<dbReference type="RefSeq" id="XP_005104863.1">
    <property type="nucleotide sequence ID" value="XM_005104806.2"/>
</dbReference>
<accession>A0ABM1A663</accession>
<evidence type="ECO:0000256" key="3">
    <source>
        <dbReference type="RuleBase" id="RU000454"/>
    </source>
</evidence>
<evidence type="ECO:0000313" key="10">
    <source>
        <dbReference type="RefSeq" id="XP_012941581.1"/>
    </source>
</evidence>
<evidence type="ECO:0000256" key="1">
    <source>
        <dbReference type="ARBA" id="ARBA00007447"/>
    </source>
</evidence>
<keyword evidence="5" id="KW-0732">Signal</keyword>
<keyword evidence="3" id="KW-0378">Hydrolase</keyword>
<feature type="domain" description="Peptidase A1" evidence="6">
    <location>
        <begin position="72"/>
        <end position="388"/>
    </location>
</feature>
<dbReference type="RefSeq" id="XP_012941581.1">
    <property type="nucleotide sequence ID" value="XM_013086127.2"/>
</dbReference>
<dbReference type="InterPro" id="IPR001461">
    <property type="entry name" value="Aspartic_peptidase_A1"/>
</dbReference>
<dbReference type="SUPFAM" id="SSF50630">
    <property type="entry name" value="Acid proteases"/>
    <property type="match status" value="1"/>
</dbReference>
<organism evidence="7 9">
    <name type="scientific">Aplysia californica</name>
    <name type="common">California sea hare</name>
    <dbReference type="NCBI Taxonomy" id="6500"/>
    <lineage>
        <taxon>Eukaryota</taxon>
        <taxon>Metazoa</taxon>
        <taxon>Spiralia</taxon>
        <taxon>Lophotrochozoa</taxon>
        <taxon>Mollusca</taxon>
        <taxon>Gastropoda</taxon>
        <taxon>Heterobranchia</taxon>
        <taxon>Euthyneura</taxon>
        <taxon>Tectipleura</taxon>
        <taxon>Aplysiida</taxon>
        <taxon>Aplysioidea</taxon>
        <taxon>Aplysiidae</taxon>
        <taxon>Aplysia</taxon>
    </lineage>
</organism>
<evidence type="ECO:0000259" key="6">
    <source>
        <dbReference type="PROSITE" id="PS51767"/>
    </source>
</evidence>
<dbReference type="Pfam" id="PF00026">
    <property type="entry name" value="Asp"/>
    <property type="match status" value="1"/>
</dbReference>
<dbReference type="PANTHER" id="PTHR47966">
    <property type="entry name" value="BETA-SITE APP-CLEAVING ENZYME, ISOFORM A-RELATED"/>
    <property type="match status" value="1"/>
</dbReference>
<dbReference type="RefSeq" id="XP_012941580.1">
    <property type="nucleotide sequence ID" value="XM_013086126.2"/>
</dbReference>
<gene>
    <name evidence="8 9 10" type="primary">LOC101849147</name>
</gene>
<feature type="chain" id="PRO_5045021907" evidence="5">
    <location>
        <begin position="20"/>
        <end position="428"/>
    </location>
</feature>
<dbReference type="PROSITE" id="PS51767">
    <property type="entry name" value="PEPTIDASE_A1"/>
    <property type="match status" value="1"/>
</dbReference>
<keyword evidence="2" id="KW-1015">Disulfide bond</keyword>
<dbReference type="PRINTS" id="PR00792">
    <property type="entry name" value="PEPSIN"/>
</dbReference>
<evidence type="ECO:0000313" key="7">
    <source>
        <dbReference type="Proteomes" id="UP000694888"/>
    </source>
</evidence>
<dbReference type="GeneID" id="101849147"/>
<dbReference type="InterPro" id="IPR012848">
    <property type="entry name" value="Aspartic_peptidase_N"/>
</dbReference>
<dbReference type="Proteomes" id="UP000694888">
    <property type="component" value="Unplaced"/>
</dbReference>
<sequence length="428" mass="46360">MHVLASASVLLLAVSSVYCNLLRIPLHKTKSARQTLAEHQNNVQVLMQKYKATNRVDKTGFEPLTNYLDAQYFGVIGLGTPPQQFKVVFDTGSSNLWVPSKKCKWTDIACLLHNKYDSTKSSTYKANGTDFSIRYGSGSLTGFLSTDTLTVSGLSVKSQTFAEATSQPGITFVAAKFDGILGLGFDTISVDRVVPPFYLMVQQKLVAKPVFSFYLSRDPNATEGGELVFGGSDPSLYEGNFTYVPVTRKGYWQFKMDGMTVGSTKFCSGGCNAIADTGTSLLAGPTAEVEKINALIGATKFVGGEYLVVCANIPKMPNITISVGGRPFVLTPEEYVLKITVMGQSQCLSGFIGLDVPPPAGPLWILGDVFIGPYYTEFDMANARVGFAPTKAAGNRKSAPNGDVVDNTLRYLGFRESRKDVFRMNVGE</sequence>
<keyword evidence="3" id="KW-0064">Aspartyl protease</keyword>
<feature type="coiled-coil region" evidence="4">
    <location>
        <begin position="29"/>
        <end position="56"/>
    </location>
</feature>
<evidence type="ECO:0000313" key="9">
    <source>
        <dbReference type="RefSeq" id="XP_012941580.1"/>
    </source>
</evidence>
<dbReference type="PROSITE" id="PS00141">
    <property type="entry name" value="ASP_PROTEASE"/>
    <property type="match status" value="2"/>
</dbReference>
<evidence type="ECO:0000256" key="5">
    <source>
        <dbReference type="SAM" id="SignalP"/>
    </source>
</evidence>
<feature type="signal peptide" evidence="5">
    <location>
        <begin position="1"/>
        <end position="19"/>
    </location>
</feature>
<keyword evidence="3 8" id="KW-0645">Protease</keyword>
<dbReference type="Gene3D" id="2.40.70.10">
    <property type="entry name" value="Acid Proteases"/>
    <property type="match status" value="2"/>
</dbReference>
<keyword evidence="7" id="KW-1185">Reference proteome</keyword>
<dbReference type="GO" id="GO:0006508">
    <property type="term" value="P:proteolysis"/>
    <property type="evidence" value="ECO:0007669"/>
    <property type="project" value="UniProtKB-KW"/>
</dbReference>
<name>A0ABM1A663_APLCA</name>
<dbReference type="GO" id="GO:0008233">
    <property type="term" value="F:peptidase activity"/>
    <property type="evidence" value="ECO:0007669"/>
    <property type="project" value="UniProtKB-KW"/>
</dbReference>
<dbReference type="InterPro" id="IPR001969">
    <property type="entry name" value="Aspartic_peptidase_AS"/>
</dbReference>
<proteinExistence type="inferred from homology"/>
<evidence type="ECO:0000256" key="2">
    <source>
        <dbReference type="ARBA" id="ARBA00023157"/>
    </source>
</evidence>
<dbReference type="PANTHER" id="PTHR47966:SF51">
    <property type="entry name" value="BETA-SITE APP-CLEAVING ENZYME, ISOFORM A-RELATED"/>
    <property type="match status" value="1"/>
</dbReference>
<dbReference type="Pfam" id="PF07966">
    <property type="entry name" value="A1_Propeptide"/>
    <property type="match status" value="1"/>
</dbReference>
<evidence type="ECO:0000256" key="4">
    <source>
        <dbReference type="SAM" id="Coils"/>
    </source>
</evidence>